<comment type="caution">
    <text evidence="9">The sequence shown here is derived from an EMBL/GenBank/DDBJ whole genome shotgun (WGS) entry which is preliminary data.</text>
</comment>
<dbReference type="GO" id="GO:0050256">
    <property type="term" value="F:ribitol-5-phosphate 2-dehydrogenase [NAD(P)+] activity"/>
    <property type="evidence" value="ECO:0007669"/>
    <property type="project" value="UniProtKB-UniRule"/>
</dbReference>
<accession>A0A9D1RDP5</accession>
<dbReference type="InterPro" id="IPR036291">
    <property type="entry name" value="NAD(P)-bd_dom_sf"/>
</dbReference>
<feature type="domain" description="Alcohol dehydrogenase-like N-terminal" evidence="8">
    <location>
        <begin position="26"/>
        <end position="132"/>
    </location>
</feature>
<proteinExistence type="inferred from homology"/>
<protein>
    <recommendedName>
        <fullName evidence="6">Ribulose-5-phosphate reductase</fullName>
        <shortName evidence="6">Ribulose-5-P reductase</shortName>
        <ecNumber evidence="6">1.1.1.405</ecNumber>
    </recommendedName>
    <alternativeName>
        <fullName evidence="6">Ribitol-5-phosphate dehydrogenase</fullName>
    </alternativeName>
</protein>
<gene>
    <name evidence="9" type="ORF">IAA48_01495</name>
</gene>
<evidence type="ECO:0000313" key="10">
    <source>
        <dbReference type="Proteomes" id="UP000824205"/>
    </source>
</evidence>
<evidence type="ECO:0000256" key="6">
    <source>
        <dbReference type="HAMAP-Rule" id="MF_02069"/>
    </source>
</evidence>
<dbReference type="EMBL" id="DXGE01000006">
    <property type="protein sequence ID" value="HIW85148.1"/>
    <property type="molecule type" value="Genomic_DNA"/>
</dbReference>
<evidence type="ECO:0000256" key="1">
    <source>
        <dbReference type="ARBA" id="ARBA00001947"/>
    </source>
</evidence>
<keyword evidence="5 6" id="KW-0560">Oxidoreductase</keyword>
<sequence length="341" mass="37602">MINTVYRLAQPRRFEVAFENIELFSGNAVVRPTHLSICNADMRYYLGTRDAKVLAEKLPMALIHEGIGQVVLDSSGTFKSGDRVVMIPNIPCEENDHIAENYLRSSKFCGSTADGFLQEYVEISPKRLVALPGDINLNVAAFTEIVSVSMHAVSRFDKIAHAHRSAIGVWGDGNLGYITTLLLKKCFPESKVYIFGTNYEKLADFTFADGAYSVNDIPAGMEIDHAFECVGGNGSPVAIEQIIGLIRPEGTISLLGVSEYPVAVNTRMILEKGLRLFGSSRSGRADFQKTVSLYESNPEIIDYLGNLISSVNEIRTLADIKAAFELDSRKAFGKTIMKWEI</sequence>
<keyword evidence="6" id="KW-0521">NADP</keyword>
<dbReference type="PANTHER" id="PTHR43350">
    <property type="entry name" value="NAD-DEPENDENT ALCOHOL DEHYDROGENASE"/>
    <property type="match status" value="1"/>
</dbReference>
<comment type="cofactor">
    <cofactor evidence="1 6">
        <name>Zn(2+)</name>
        <dbReference type="ChEBI" id="CHEBI:29105"/>
    </cofactor>
</comment>
<keyword evidence="4 6" id="KW-0862">Zinc</keyword>
<evidence type="ECO:0000259" key="8">
    <source>
        <dbReference type="Pfam" id="PF08240"/>
    </source>
</evidence>
<dbReference type="EC" id="1.1.1.405" evidence="6"/>
<evidence type="ECO:0000256" key="5">
    <source>
        <dbReference type="ARBA" id="ARBA00023002"/>
    </source>
</evidence>
<dbReference type="Pfam" id="PF00107">
    <property type="entry name" value="ADH_zinc_N"/>
    <property type="match status" value="1"/>
</dbReference>
<feature type="binding site" evidence="6">
    <location>
        <position position="38"/>
    </location>
    <ligand>
        <name>Zn(2+)</name>
        <dbReference type="ChEBI" id="CHEBI:29105"/>
        <note>catalytic</note>
    </ligand>
</feature>
<feature type="binding site" evidence="6">
    <location>
        <position position="64"/>
    </location>
    <ligand>
        <name>Zn(2+)</name>
        <dbReference type="ChEBI" id="CHEBI:29105"/>
        <note>catalytic</note>
    </ligand>
</feature>
<evidence type="ECO:0000259" key="7">
    <source>
        <dbReference type="Pfam" id="PF00107"/>
    </source>
</evidence>
<evidence type="ECO:0000256" key="2">
    <source>
        <dbReference type="ARBA" id="ARBA00008072"/>
    </source>
</evidence>
<dbReference type="InterPro" id="IPR013149">
    <property type="entry name" value="ADH-like_C"/>
</dbReference>
<feature type="binding site" evidence="6">
    <location>
        <position position="144"/>
    </location>
    <ligand>
        <name>Zn(2+)</name>
        <dbReference type="ChEBI" id="CHEBI:29105"/>
        <note>catalytic</note>
    </ligand>
</feature>
<dbReference type="PANTHER" id="PTHR43350:SF19">
    <property type="entry name" value="D-GULOSIDE 3-DEHYDROGENASE"/>
    <property type="match status" value="1"/>
</dbReference>
<organism evidence="9 10">
    <name type="scientific">Candidatus Eubacterium faecipullorum</name>
    <dbReference type="NCBI Taxonomy" id="2838571"/>
    <lineage>
        <taxon>Bacteria</taxon>
        <taxon>Bacillati</taxon>
        <taxon>Bacillota</taxon>
        <taxon>Clostridia</taxon>
        <taxon>Eubacteriales</taxon>
        <taxon>Eubacteriaceae</taxon>
        <taxon>Eubacterium</taxon>
    </lineage>
</organism>
<dbReference type="Gene3D" id="3.90.180.10">
    <property type="entry name" value="Medium-chain alcohol dehydrogenases, catalytic domain"/>
    <property type="match status" value="1"/>
</dbReference>
<evidence type="ECO:0000256" key="3">
    <source>
        <dbReference type="ARBA" id="ARBA00022723"/>
    </source>
</evidence>
<dbReference type="SUPFAM" id="SSF51735">
    <property type="entry name" value="NAD(P)-binding Rossmann-fold domains"/>
    <property type="match status" value="1"/>
</dbReference>
<dbReference type="InterPro" id="IPR034710">
    <property type="entry name" value="TarJ"/>
</dbReference>
<feature type="domain" description="Alcohol dehydrogenase-like C-terminal" evidence="7">
    <location>
        <begin position="218"/>
        <end position="294"/>
    </location>
</feature>
<feature type="binding site" evidence="6">
    <location>
        <position position="65"/>
    </location>
    <ligand>
        <name>Zn(2+)</name>
        <dbReference type="ChEBI" id="CHEBI:29105"/>
        <note>catalytic</note>
    </ligand>
</feature>
<dbReference type="InterPro" id="IPR011032">
    <property type="entry name" value="GroES-like_sf"/>
</dbReference>
<evidence type="ECO:0000313" key="9">
    <source>
        <dbReference type="EMBL" id="HIW85148.1"/>
    </source>
</evidence>
<dbReference type="GO" id="GO:0008270">
    <property type="term" value="F:zinc ion binding"/>
    <property type="evidence" value="ECO:0007669"/>
    <property type="project" value="UniProtKB-UniRule"/>
</dbReference>
<dbReference type="AlphaFoldDB" id="A0A9D1RDP5"/>
<dbReference type="Pfam" id="PF08240">
    <property type="entry name" value="ADH_N"/>
    <property type="match status" value="1"/>
</dbReference>
<dbReference type="SUPFAM" id="SSF50129">
    <property type="entry name" value="GroES-like"/>
    <property type="match status" value="1"/>
</dbReference>
<name>A0A9D1RDP5_9FIRM</name>
<reference evidence="9" key="1">
    <citation type="journal article" date="2021" name="PeerJ">
        <title>Extensive microbial diversity within the chicken gut microbiome revealed by metagenomics and culture.</title>
        <authorList>
            <person name="Gilroy R."/>
            <person name="Ravi A."/>
            <person name="Getino M."/>
            <person name="Pursley I."/>
            <person name="Horton D.L."/>
            <person name="Alikhan N.F."/>
            <person name="Baker D."/>
            <person name="Gharbi K."/>
            <person name="Hall N."/>
            <person name="Watson M."/>
            <person name="Adriaenssens E.M."/>
            <person name="Foster-Nyarko E."/>
            <person name="Jarju S."/>
            <person name="Secka A."/>
            <person name="Antonio M."/>
            <person name="Oren A."/>
            <person name="Chaudhuri R.R."/>
            <person name="La Ragione R."/>
            <person name="Hildebrand F."/>
            <person name="Pallen M.J."/>
        </authorList>
    </citation>
    <scope>NUCLEOTIDE SEQUENCE</scope>
    <source>
        <strain evidence="9">421</strain>
    </source>
</reference>
<keyword evidence="3 6" id="KW-0479">Metal-binding</keyword>
<dbReference type="Proteomes" id="UP000824205">
    <property type="component" value="Unassembled WGS sequence"/>
</dbReference>
<comment type="similarity">
    <text evidence="2 6">Belongs to the zinc-containing alcohol dehydrogenase family.</text>
</comment>
<comment type="catalytic activity">
    <reaction evidence="6">
        <text>D-ribitol 5-phosphate + NADP(+) = D-ribulose 5-phosphate + NADPH + H(+)</text>
        <dbReference type="Rhea" id="RHEA:19921"/>
        <dbReference type="ChEBI" id="CHEBI:15378"/>
        <dbReference type="ChEBI" id="CHEBI:57695"/>
        <dbReference type="ChEBI" id="CHEBI:57783"/>
        <dbReference type="ChEBI" id="CHEBI:58121"/>
        <dbReference type="ChEBI" id="CHEBI:58349"/>
        <dbReference type="EC" id="1.1.1.405"/>
    </reaction>
</comment>
<reference evidence="9" key="2">
    <citation type="submission" date="2021-04" db="EMBL/GenBank/DDBJ databases">
        <authorList>
            <person name="Gilroy R."/>
        </authorList>
    </citation>
    <scope>NUCLEOTIDE SEQUENCE</scope>
    <source>
        <strain evidence="9">421</strain>
    </source>
</reference>
<dbReference type="Gene3D" id="3.40.50.720">
    <property type="entry name" value="NAD(P)-binding Rossmann-like Domain"/>
    <property type="match status" value="1"/>
</dbReference>
<comment type="function">
    <text evidence="6">Catalyzes the NADPH dependent reduction of D-ribulose 5-phosphate to D-ribitol 5-phosphate.</text>
</comment>
<dbReference type="HAMAP" id="MF_02069">
    <property type="entry name" value="TarJ"/>
    <property type="match status" value="1"/>
</dbReference>
<dbReference type="InterPro" id="IPR013154">
    <property type="entry name" value="ADH-like_N"/>
</dbReference>
<evidence type="ECO:0000256" key="4">
    <source>
        <dbReference type="ARBA" id="ARBA00022833"/>
    </source>
</evidence>